<name>A0A222G3R1_9GAMM</name>
<feature type="transmembrane region" description="Helical" evidence="4">
    <location>
        <begin position="20"/>
        <end position="46"/>
    </location>
</feature>
<dbReference type="OrthoDB" id="6220816at2"/>
<feature type="transmembrane region" description="Helical" evidence="4">
    <location>
        <begin position="252"/>
        <end position="273"/>
    </location>
</feature>
<dbReference type="RefSeq" id="WP_081148398.1">
    <property type="nucleotide sequence ID" value="NZ_CP020465.1"/>
</dbReference>
<sequence>MLEHTSNQQQHVNKKMTDTWAVLLSIGIFLTVNNIIYNVLFIILGSAADLKGYSEPQIGLLGTVYLIGQMVANLSSVLWVRKLNWKLMIGLATIVSVLSLYAAAFVDYNGFLILLTITGLACGVAQACVMCCISGLQDPTKAYSLGLGLQVVVAGAVIYFLQLHVTPNYGYAGLLFTIAGLFAFSLFFLFSMPSTDDRTSSIVQHATTSKMPSKVSVPSLIALGGIGIYFIGQTGIWGFLERIAVSKNMDYEFIGIVLGAVLVLCSIGAFLAIKVGSRYGILKPMIFGIGLFFISVVLWMISDNKWVYALSALIYASAWNFCLPYQLLAVNKTDKDGSYAAMIPAFQSIGGAVGPAMAGILIFDGNFIYVYLLAIFTSIASLVIFWMVTKRHSDEDATNALKLKNSTPKKEDEYRTIPS</sequence>
<keyword evidence="3 4" id="KW-0472">Membrane</keyword>
<dbReference type="InterPro" id="IPR036259">
    <property type="entry name" value="MFS_trans_sf"/>
</dbReference>
<dbReference type="InterPro" id="IPR011701">
    <property type="entry name" value="MFS"/>
</dbReference>
<dbReference type="KEGG" id="cber:B5D82_00645"/>
<evidence type="ECO:0000256" key="1">
    <source>
        <dbReference type="ARBA" id="ARBA00022692"/>
    </source>
</evidence>
<feature type="transmembrane region" description="Helical" evidence="4">
    <location>
        <begin position="285"/>
        <end position="301"/>
    </location>
</feature>
<evidence type="ECO:0000256" key="4">
    <source>
        <dbReference type="SAM" id="Phobius"/>
    </source>
</evidence>
<feature type="transmembrane region" description="Helical" evidence="4">
    <location>
        <begin position="143"/>
        <end position="163"/>
    </location>
</feature>
<protein>
    <submittedName>
        <fullName evidence="5">MFS transporter</fullName>
    </submittedName>
</protein>
<organism evidence="5 6">
    <name type="scientific">Cognaticolwellia beringensis</name>
    <dbReference type="NCBI Taxonomy" id="1967665"/>
    <lineage>
        <taxon>Bacteria</taxon>
        <taxon>Pseudomonadati</taxon>
        <taxon>Pseudomonadota</taxon>
        <taxon>Gammaproteobacteria</taxon>
        <taxon>Alteromonadales</taxon>
        <taxon>Colwelliaceae</taxon>
        <taxon>Cognaticolwellia</taxon>
    </lineage>
</organism>
<evidence type="ECO:0000313" key="6">
    <source>
        <dbReference type="Proteomes" id="UP000202259"/>
    </source>
</evidence>
<dbReference type="GO" id="GO:0022857">
    <property type="term" value="F:transmembrane transporter activity"/>
    <property type="evidence" value="ECO:0007669"/>
    <property type="project" value="InterPro"/>
</dbReference>
<dbReference type="Pfam" id="PF07690">
    <property type="entry name" value="MFS_1"/>
    <property type="match status" value="1"/>
</dbReference>
<dbReference type="SUPFAM" id="SSF103473">
    <property type="entry name" value="MFS general substrate transporter"/>
    <property type="match status" value="1"/>
</dbReference>
<accession>A0A222G3R1</accession>
<dbReference type="AlphaFoldDB" id="A0A222G3R1"/>
<proteinExistence type="predicted"/>
<evidence type="ECO:0000256" key="2">
    <source>
        <dbReference type="ARBA" id="ARBA00022989"/>
    </source>
</evidence>
<feature type="transmembrane region" description="Helical" evidence="4">
    <location>
        <begin position="368"/>
        <end position="388"/>
    </location>
</feature>
<evidence type="ECO:0000313" key="5">
    <source>
        <dbReference type="EMBL" id="ASP46410.1"/>
    </source>
</evidence>
<evidence type="ECO:0000256" key="3">
    <source>
        <dbReference type="ARBA" id="ARBA00023136"/>
    </source>
</evidence>
<feature type="transmembrane region" description="Helical" evidence="4">
    <location>
        <begin position="220"/>
        <end position="240"/>
    </location>
</feature>
<keyword evidence="2 4" id="KW-1133">Transmembrane helix</keyword>
<dbReference type="Proteomes" id="UP000202259">
    <property type="component" value="Chromosome"/>
</dbReference>
<dbReference type="EMBL" id="CP020465">
    <property type="protein sequence ID" value="ASP46410.1"/>
    <property type="molecule type" value="Genomic_DNA"/>
</dbReference>
<feature type="transmembrane region" description="Helical" evidence="4">
    <location>
        <begin position="112"/>
        <end position="136"/>
    </location>
</feature>
<dbReference type="Gene3D" id="1.20.1250.20">
    <property type="entry name" value="MFS general substrate transporter like domains"/>
    <property type="match status" value="2"/>
</dbReference>
<gene>
    <name evidence="5" type="ORF">B5D82_00645</name>
</gene>
<feature type="transmembrane region" description="Helical" evidence="4">
    <location>
        <begin position="339"/>
        <end position="362"/>
    </location>
</feature>
<feature type="transmembrane region" description="Helical" evidence="4">
    <location>
        <begin position="169"/>
        <end position="190"/>
    </location>
</feature>
<keyword evidence="1 4" id="KW-0812">Transmembrane</keyword>
<feature type="transmembrane region" description="Helical" evidence="4">
    <location>
        <begin position="58"/>
        <end position="80"/>
    </location>
</feature>
<feature type="transmembrane region" description="Helical" evidence="4">
    <location>
        <begin position="307"/>
        <end position="327"/>
    </location>
</feature>
<feature type="transmembrane region" description="Helical" evidence="4">
    <location>
        <begin position="87"/>
        <end position="106"/>
    </location>
</feature>
<reference evidence="5 6" key="1">
    <citation type="submission" date="2017-08" db="EMBL/GenBank/DDBJ databases">
        <title>Complete genome of Colwellia sp. NB097-1, a psychrophile bacterium ioslated from Bering Sea.</title>
        <authorList>
            <person name="Chen X."/>
        </authorList>
    </citation>
    <scope>NUCLEOTIDE SEQUENCE [LARGE SCALE GENOMIC DNA]</scope>
    <source>
        <strain evidence="5 6">NB097-1</strain>
    </source>
</reference>
<keyword evidence="6" id="KW-1185">Reference proteome</keyword>